<dbReference type="Proteomes" id="UP000236333">
    <property type="component" value="Unassembled WGS sequence"/>
</dbReference>
<evidence type="ECO:0000313" key="4">
    <source>
        <dbReference type="Proteomes" id="UP000236333"/>
    </source>
</evidence>
<dbReference type="GO" id="GO:0070072">
    <property type="term" value="P:vacuolar proton-transporting V-type ATPase complex assembly"/>
    <property type="evidence" value="ECO:0007669"/>
    <property type="project" value="InterPro"/>
</dbReference>
<evidence type="ECO:0000256" key="1">
    <source>
        <dbReference type="SAM" id="MobiDB-lite"/>
    </source>
</evidence>
<comment type="caution">
    <text evidence="3">The sequence shown here is derived from an EMBL/GenBank/DDBJ whole genome shotgun (WGS) entry which is preliminary data.</text>
</comment>
<accession>A0A2J7ZXR2</accession>
<feature type="region of interest" description="Disordered" evidence="1">
    <location>
        <begin position="84"/>
        <end position="120"/>
    </location>
</feature>
<dbReference type="InterPro" id="IPR013945">
    <property type="entry name" value="Pkr1"/>
</dbReference>
<protein>
    <submittedName>
        <fullName evidence="3">Uncharacterized protein</fullName>
    </submittedName>
</protein>
<dbReference type="OrthoDB" id="1928656at2759"/>
<keyword evidence="2" id="KW-0812">Transmembrane</keyword>
<feature type="transmembrane region" description="Helical" evidence="2">
    <location>
        <begin position="20"/>
        <end position="40"/>
    </location>
</feature>
<sequence>MAWYEDIIVGALGPGVNAPTIIALNVVIGLAVLSLLSLLTHSIFYNPVLTPHVIVLLLLAFGLWASINWLVSNLGLTDAEEQHKQVFGQAAEEQPTADEPEPAEDSVADDQTPDDSKKDN</sequence>
<reference evidence="3 4" key="1">
    <citation type="journal article" date="2017" name="Mol. Biol. Evol.">
        <title>The 4-celled Tetrabaena socialis nuclear genome reveals the essential components for genetic control of cell number at the origin of multicellularity in the volvocine lineage.</title>
        <authorList>
            <person name="Featherston J."/>
            <person name="Arakaki Y."/>
            <person name="Hanschen E.R."/>
            <person name="Ferris P.J."/>
            <person name="Michod R.E."/>
            <person name="Olson B.J.S.C."/>
            <person name="Nozaki H."/>
            <person name="Durand P.M."/>
        </authorList>
    </citation>
    <scope>NUCLEOTIDE SEQUENCE [LARGE SCALE GENOMIC DNA]</scope>
    <source>
        <strain evidence="3 4">NIES-571</strain>
    </source>
</reference>
<dbReference type="AlphaFoldDB" id="A0A2J7ZXR2"/>
<evidence type="ECO:0000256" key="2">
    <source>
        <dbReference type="SAM" id="Phobius"/>
    </source>
</evidence>
<name>A0A2J7ZXR2_9CHLO</name>
<gene>
    <name evidence="3" type="ORF">TSOC_008718</name>
</gene>
<keyword evidence="2" id="KW-0472">Membrane</keyword>
<keyword evidence="4" id="KW-1185">Reference proteome</keyword>
<evidence type="ECO:0000313" key="3">
    <source>
        <dbReference type="EMBL" id="PNH05054.1"/>
    </source>
</evidence>
<dbReference type="Pfam" id="PF08636">
    <property type="entry name" value="Pkr1"/>
    <property type="match status" value="1"/>
</dbReference>
<keyword evidence="2" id="KW-1133">Transmembrane helix</keyword>
<dbReference type="EMBL" id="PGGS01000338">
    <property type="protein sequence ID" value="PNH05054.1"/>
    <property type="molecule type" value="Genomic_DNA"/>
</dbReference>
<feature type="transmembrane region" description="Helical" evidence="2">
    <location>
        <begin position="52"/>
        <end position="71"/>
    </location>
</feature>
<organism evidence="3 4">
    <name type="scientific">Tetrabaena socialis</name>
    <dbReference type="NCBI Taxonomy" id="47790"/>
    <lineage>
        <taxon>Eukaryota</taxon>
        <taxon>Viridiplantae</taxon>
        <taxon>Chlorophyta</taxon>
        <taxon>core chlorophytes</taxon>
        <taxon>Chlorophyceae</taxon>
        <taxon>CS clade</taxon>
        <taxon>Chlamydomonadales</taxon>
        <taxon>Tetrabaenaceae</taxon>
        <taxon>Tetrabaena</taxon>
    </lineage>
</organism>
<feature type="compositionally biased region" description="Acidic residues" evidence="1">
    <location>
        <begin position="95"/>
        <end position="113"/>
    </location>
</feature>
<proteinExistence type="predicted"/>